<protein>
    <recommendedName>
        <fullName evidence="2">YopA central domain-containing protein</fullName>
    </recommendedName>
</protein>
<name>A0A135YNA0_9FIRM</name>
<reference evidence="3 4" key="1">
    <citation type="submission" date="2016-02" db="EMBL/GenBank/DDBJ databases">
        <authorList>
            <person name="Wen L."/>
            <person name="He K."/>
            <person name="Yang H."/>
        </authorList>
    </citation>
    <scope>NUCLEOTIDE SEQUENCE [LARGE SCALE GENOMIC DNA]</scope>
    <source>
        <strain evidence="3 4">MJR8628A</strain>
    </source>
</reference>
<evidence type="ECO:0000259" key="2">
    <source>
        <dbReference type="Pfam" id="PF26308"/>
    </source>
</evidence>
<dbReference type="EMBL" id="LSQZ01000085">
    <property type="protein sequence ID" value="KXI10895.1"/>
    <property type="molecule type" value="Genomic_DNA"/>
</dbReference>
<evidence type="ECO:0000313" key="3">
    <source>
        <dbReference type="EMBL" id="KXI10895.1"/>
    </source>
</evidence>
<dbReference type="Pfam" id="PF26308">
    <property type="entry name" value="YopA_M"/>
    <property type="match status" value="1"/>
</dbReference>
<dbReference type="Proteomes" id="UP000070326">
    <property type="component" value="Unassembled WGS sequence"/>
</dbReference>
<proteinExistence type="predicted"/>
<keyword evidence="1" id="KW-0812">Transmembrane</keyword>
<dbReference type="STRING" id="1261.HMPREF3195_01637"/>
<keyword evidence="1" id="KW-0472">Membrane</keyword>
<dbReference type="AlphaFoldDB" id="A0A135YNA0"/>
<organism evidence="3 4">
    <name type="scientific">Peptostreptococcus anaerobius</name>
    <dbReference type="NCBI Taxonomy" id="1261"/>
    <lineage>
        <taxon>Bacteria</taxon>
        <taxon>Bacillati</taxon>
        <taxon>Bacillota</taxon>
        <taxon>Clostridia</taxon>
        <taxon>Peptostreptococcales</taxon>
        <taxon>Peptostreptococcaceae</taxon>
        <taxon>Peptostreptococcus</taxon>
    </lineage>
</organism>
<evidence type="ECO:0000256" key="1">
    <source>
        <dbReference type="SAM" id="Phobius"/>
    </source>
</evidence>
<dbReference type="InterPro" id="IPR058684">
    <property type="entry name" value="YopA_M"/>
</dbReference>
<gene>
    <name evidence="3" type="ORF">HMPREF3195_01637</name>
</gene>
<dbReference type="eggNOG" id="ENOG5031SN4">
    <property type="taxonomic scope" value="Bacteria"/>
</dbReference>
<sequence>MTISNKSIVSKYSLEQMDESLTIYEGNLCIYSSVNIRFNGRVYYDMTDTSSIKFEGTIYKFDELEEEMPSLMMDSVSLEILGYKLIDADITSIKNNHIEGYVNDFVIKSKDNKVDYVQFDIVNMDKIPGKLVEYQDLVYAGRIEFTLNDYKIIIDKSYGYNKDLKASLEAKSSNIITHTGRIYRKNEAPFNTRKVDQMISRIATALSFASGRYVSIPNTYGYHEDREVYRAWYRMARSGYKFVFNWTSTISNYHNIEKYMSLMCKKLEEDYYNDTISNVLDWYMEAINGMNLGNNIISVQTALEMLSYVVLVETENTYRQSVYDKHSSKRNIRELLDHCGIDGSIPKECDMSDNIKTYFSDSVDAITFYRNSVVHPSRNKKIYLDFESMFNIILLGISYIELVILYLIGYKGEYTDRFKDYSFGDVHQVAWTNKNKNIDK</sequence>
<feature type="transmembrane region" description="Helical" evidence="1">
    <location>
        <begin position="389"/>
        <end position="409"/>
    </location>
</feature>
<evidence type="ECO:0000313" key="4">
    <source>
        <dbReference type="Proteomes" id="UP000070326"/>
    </source>
</evidence>
<dbReference type="RefSeq" id="WP_061101990.1">
    <property type="nucleotide sequence ID" value="NZ_JAWGMA010000013.1"/>
</dbReference>
<keyword evidence="1" id="KW-1133">Transmembrane helix</keyword>
<dbReference type="PATRIC" id="fig|1261.5.peg.1642"/>
<feature type="domain" description="YopA central" evidence="2">
    <location>
        <begin position="109"/>
        <end position="241"/>
    </location>
</feature>
<comment type="caution">
    <text evidence="3">The sequence shown here is derived from an EMBL/GenBank/DDBJ whole genome shotgun (WGS) entry which is preliminary data.</text>
</comment>
<accession>A0A135YNA0</accession>